<evidence type="ECO:0000259" key="1">
    <source>
        <dbReference type="Pfam" id="PF12770"/>
    </source>
</evidence>
<dbReference type="SUPFAM" id="SSF48452">
    <property type="entry name" value="TPR-like"/>
    <property type="match status" value="6"/>
</dbReference>
<dbReference type="PANTHER" id="PTHR19959">
    <property type="entry name" value="KINESIN LIGHT CHAIN"/>
    <property type="match status" value="1"/>
</dbReference>
<dbReference type="InterPro" id="IPR011990">
    <property type="entry name" value="TPR-like_helical_dom_sf"/>
</dbReference>
<dbReference type="PANTHER" id="PTHR19959:SF119">
    <property type="entry name" value="FUNGAL LIPASE-LIKE DOMAIN-CONTAINING PROTEIN"/>
    <property type="match status" value="1"/>
</dbReference>
<dbReference type="Proteomes" id="UP001515943">
    <property type="component" value="Unassembled WGS sequence"/>
</dbReference>
<protein>
    <submittedName>
        <fullName evidence="2">CHAT domain-containing protein</fullName>
    </submittedName>
</protein>
<dbReference type="RefSeq" id="WP_167974586.1">
    <property type="nucleotide sequence ID" value="NZ_VSRL01000047.1"/>
</dbReference>
<dbReference type="EMBL" id="VSRL01000047">
    <property type="protein sequence ID" value="NKE58145.1"/>
    <property type="molecule type" value="Genomic_DNA"/>
</dbReference>
<gene>
    <name evidence="2" type="ORF">FXN61_15455</name>
</gene>
<dbReference type="Gene3D" id="1.25.40.10">
    <property type="entry name" value="Tetratricopeptide repeat domain"/>
    <property type="match status" value="4"/>
</dbReference>
<accession>A0ABX1FH92</accession>
<feature type="domain" description="CHAT" evidence="1">
    <location>
        <begin position="1117"/>
        <end position="1389"/>
    </location>
</feature>
<comment type="caution">
    <text evidence="2">The sequence shown here is derived from an EMBL/GenBank/DDBJ whole genome shotgun (WGS) entry which is preliminary data.</text>
</comment>
<evidence type="ECO:0000313" key="2">
    <source>
        <dbReference type="EMBL" id="NKE58145.1"/>
    </source>
</evidence>
<keyword evidence="3" id="KW-1185">Reference proteome</keyword>
<dbReference type="InterPro" id="IPR024983">
    <property type="entry name" value="CHAT_dom"/>
</dbReference>
<name>A0ABX1FH92_9PSEU</name>
<organism evidence="2 3">
    <name type="scientific">Lentzea indica</name>
    <dbReference type="NCBI Taxonomy" id="2604800"/>
    <lineage>
        <taxon>Bacteria</taxon>
        <taxon>Bacillati</taxon>
        <taxon>Actinomycetota</taxon>
        <taxon>Actinomycetes</taxon>
        <taxon>Pseudonocardiales</taxon>
        <taxon>Pseudonocardiaceae</taxon>
        <taxon>Lentzea</taxon>
    </lineage>
</organism>
<dbReference type="Pfam" id="PF12770">
    <property type="entry name" value="CHAT"/>
    <property type="match status" value="1"/>
</dbReference>
<sequence length="1389" mass="150343">MSFDELLRRVRQRVEDCQRLGQADGIVADSAATDAIGLWQAAQPSDPERPTPEDDQRLAMARHALGWLSHLRWTAQPTPDNVHAFIDTVVFLAPVANTPASIPEPLRQLLGPTADVGKQVGLALGLADEARSTSDLRLLDTAVILLSTALATTPATHPGRADVLWDLCVAHDQRYGSTGSLADLDQVIDLGEQVVATTATAHPGWIRRMAQLGVWYGTRFQRTGVLADLDRAIDLAERTLDLIPVGDPDHARTLSNLGISFEERYRHTQTLAHLDLAIDYGERAASAIPADHPDRGRMLSMLGANYQRRFQRTNVLADLNRAVEHAEQALEPTPSGHPDHSSILSDLSDACRSRFKRVGAVADLDRAIDYGERAVAETPTTHPHHAGRQIALSFVYQQRFERVGVLADLNRAIELAEQAEKRVPTHHPEHHSILAGFCIAYRFRFERTSEKADLDRAIEYGEQAVTTTDADQPGHGGNLINLALAYFRRFQHADAADDVARAIDYGERAVLVAAADPVDRAMRLTTLGTIYHQRFERTDTLADANRGIDLGEQAVELVPTGHPERAIPLSALSYAYHSRFRRAGAVADVDRAIDRGEQAVAATPADHPDRGMSVSNLSLAYRGRFEHTGMLADLDRAIDYGEQAVALTSTEHPDRTVPLANLGSSYLLRFEHTGVSADLDRAIDCDEQAVATADHHNHVGYLTNLSVAYLRRFQRTGVLTDLDHAIDGNERAVDATPADHPDRAMGLSNLGIVYLLRFERTGAPADLGRVIECGEQAVAAAPADHFDRAGYLSNLGNAYTTRFTQTKVMADLDRAIDYNEQAVTETPTHHPRRAMRLSNLVGTYLLRFEQSGQGVGRETLATLAAQTAAETRSSPQYRVQATSALGRLAHAMNEDTIAAAHLDAAVAMVPLVAPWESGLADQEHRLAVHGDLAGEAVAVHCALGNPVTAVEAAELARGVALAAQMDSRTDLTDLDRAHPELATSFRRVRDGLTASTDIVNSTTGGTIKEIDDRKRLWAEHDELLAQIRRHPAFTRFQLPPRFADLRPAAGEAVVLVNAGPRRGDAVIITSEAVPVHIGLPGLAADDVHSQTRELLDAIDDGSPISGVLRRKRVVPNVLGWLWDAVVEPVLGVLPTTTGAGETLPRVWWMPVGLLGLLPLHAAGHPGVPGALDRVVSSYTPTLRALAHTRAQPPAIARRQLTVALAQTPGLPDLPGTTAEAATLHAHHSDTPPLVDHAATTGHVLAALSQATWAHFACHASANLTAPSHSGLSLHDGPLRVPDISRLQLPHAELAYLSACSTARSGRQFADQALHLASAFQLAGFRHVIASLWPLNDHIAATAAAAFYDRLPATPTADRAAFALHAVTQDLRVEYPDRPDLWAALIHSGA</sequence>
<reference evidence="2 3" key="1">
    <citation type="submission" date="2019-08" db="EMBL/GenBank/DDBJ databases">
        <title>Lentzea from Indian Himalayas.</title>
        <authorList>
            <person name="Mandal S."/>
            <person name="Mallick Gupta A."/>
            <person name="Maiti P.K."/>
            <person name="Sarkar J."/>
            <person name="Mandal S."/>
        </authorList>
    </citation>
    <scope>NUCLEOTIDE SEQUENCE [LARGE SCALE GENOMIC DNA]</scope>
    <source>
        <strain evidence="2 3">PSKA42</strain>
    </source>
</reference>
<evidence type="ECO:0000313" key="3">
    <source>
        <dbReference type="Proteomes" id="UP001515943"/>
    </source>
</evidence>
<proteinExistence type="predicted"/>